<accession>A0ABV5MIP9</accession>
<name>A0ABV5MIP9_9ACTN</name>
<sequence>MDVPLDQLEVELFRTLGHPVRIRVPELLSADLTASAASAPAAA</sequence>
<protein>
    <submittedName>
        <fullName evidence="1">Uncharacterized protein</fullName>
    </submittedName>
</protein>
<evidence type="ECO:0000313" key="2">
    <source>
        <dbReference type="Proteomes" id="UP001589608"/>
    </source>
</evidence>
<keyword evidence="2" id="KW-1185">Reference proteome</keyword>
<dbReference type="RefSeq" id="WP_281428166.1">
    <property type="nucleotide sequence ID" value="NZ_CP061913.1"/>
</dbReference>
<dbReference type="Proteomes" id="UP001589608">
    <property type="component" value="Unassembled WGS sequence"/>
</dbReference>
<evidence type="ECO:0000313" key="1">
    <source>
        <dbReference type="EMBL" id="MFB9448740.1"/>
    </source>
</evidence>
<proteinExistence type="predicted"/>
<dbReference type="EMBL" id="JBHMCA010000060">
    <property type="protein sequence ID" value="MFB9448740.1"/>
    <property type="molecule type" value="Genomic_DNA"/>
</dbReference>
<organism evidence="1 2">
    <name type="scientific">Dactylosporangium vinaceum</name>
    <dbReference type="NCBI Taxonomy" id="53362"/>
    <lineage>
        <taxon>Bacteria</taxon>
        <taxon>Bacillati</taxon>
        <taxon>Actinomycetota</taxon>
        <taxon>Actinomycetes</taxon>
        <taxon>Micromonosporales</taxon>
        <taxon>Micromonosporaceae</taxon>
        <taxon>Dactylosporangium</taxon>
    </lineage>
</organism>
<comment type="caution">
    <text evidence="1">The sequence shown here is derived from an EMBL/GenBank/DDBJ whole genome shotgun (WGS) entry which is preliminary data.</text>
</comment>
<reference evidence="1 2" key="1">
    <citation type="submission" date="2024-09" db="EMBL/GenBank/DDBJ databases">
        <authorList>
            <person name="Sun Q."/>
            <person name="Mori K."/>
        </authorList>
    </citation>
    <scope>NUCLEOTIDE SEQUENCE [LARGE SCALE GENOMIC DNA]</scope>
    <source>
        <strain evidence="1 2">JCM 3307</strain>
    </source>
</reference>
<gene>
    <name evidence="1" type="ORF">ACFFTR_37125</name>
</gene>